<evidence type="ECO:0000256" key="16">
    <source>
        <dbReference type="SAM" id="SignalP"/>
    </source>
</evidence>
<protein>
    <recommendedName>
        <fullName evidence="15">Ferritin</fullName>
        <ecNumber evidence="15">1.16.3.1</ecNumber>
    </recommendedName>
</protein>
<dbReference type="Pfam" id="PF00210">
    <property type="entry name" value="Ferritin"/>
    <property type="match status" value="1"/>
</dbReference>
<evidence type="ECO:0000256" key="9">
    <source>
        <dbReference type="ARBA" id="ARBA00023004"/>
    </source>
</evidence>
<evidence type="ECO:0000256" key="2">
    <source>
        <dbReference type="ARBA" id="ARBA00004613"/>
    </source>
</evidence>
<evidence type="ECO:0000256" key="1">
    <source>
        <dbReference type="ARBA" id="ARBA00004555"/>
    </source>
</evidence>
<dbReference type="GO" id="GO:0005794">
    <property type="term" value="C:Golgi apparatus"/>
    <property type="evidence" value="ECO:0007669"/>
    <property type="project" value="UniProtKB-SubCell"/>
</dbReference>
<comment type="catalytic activity">
    <reaction evidence="12 15">
        <text>4 Fe(2+) + O2 + 4 H(+) = 4 Fe(3+) + 2 H2O</text>
        <dbReference type="Rhea" id="RHEA:11148"/>
        <dbReference type="ChEBI" id="CHEBI:15377"/>
        <dbReference type="ChEBI" id="CHEBI:15378"/>
        <dbReference type="ChEBI" id="CHEBI:15379"/>
        <dbReference type="ChEBI" id="CHEBI:29033"/>
        <dbReference type="ChEBI" id="CHEBI:29034"/>
        <dbReference type="EC" id="1.16.3.1"/>
    </reaction>
</comment>
<feature type="binding site" evidence="14">
    <location>
        <position position="54"/>
    </location>
    <ligand>
        <name>Fe cation</name>
        <dbReference type="ChEBI" id="CHEBI:24875"/>
        <label>1</label>
    </ligand>
</feature>
<evidence type="ECO:0000256" key="12">
    <source>
        <dbReference type="ARBA" id="ARBA00047990"/>
    </source>
</evidence>
<dbReference type="Gene3D" id="1.20.1260.10">
    <property type="match status" value="1"/>
</dbReference>
<keyword evidence="8 15" id="KW-0560">Oxidoreductase</keyword>
<name>A0AA38MQV0_9CUCU</name>
<dbReference type="FunFam" id="1.20.1260.10:FF:000017">
    <property type="entry name" value="Ferritin"/>
    <property type="match status" value="1"/>
</dbReference>
<dbReference type="GO" id="GO:0006826">
    <property type="term" value="P:iron ion transport"/>
    <property type="evidence" value="ECO:0007669"/>
    <property type="project" value="InterPro"/>
</dbReference>
<keyword evidence="9 14" id="KW-0408">Iron</keyword>
<keyword evidence="11" id="KW-1015">Disulfide bond</keyword>
<evidence type="ECO:0000256" key="11">
    <source>
        <dbReference type="ARBA" id="ARBA00023157"/>
    </source>
</evidence>
<feature type="domain" description="Ferritin-like diiron" evidence="17">
    <location>
        <begin position="37"/>
        <end position="205"/>
    </location>
</feature>
<accession>A0AA38MQV0</accession>
<feature type="binding site" evidence="14">
    <location>
        <position position="187"/>
    </location>
    <ligand>
        <name>Fe cation</name>
        <dbReference type="ChEBI" id="CHEBI:24875"/>
        <label>1</label>
    </ligand>
</feature>
<feature type="binding site" evidence="14">
    <location>
        <position position="142"/>
    </location>
    <ligand>
        <name>Fe cation</name>
        <dbReference type="ChEBI" id="CHEBI:24875"/>
        <label>2</label>
    </ligand>
</feature>
<dbReference type="InterPro" id="IPR008331">
    <property type="entry name" value="Ferritin_DPS_dom"/>
</dbReference>
<evidence type="ECO:0000256" key="8">
    <source>
        <dbReference type="ARBA" id="ARBA00023002"/>
    </source>
</evidence>
<dbReference type="GO" id="GO:0005576">
    <property type="term" value="C:extracellular region"/>
    <property type="evidence" value="ECO:0007669"/>
    <property type="project" value="UniProtKB-SubCell"/>
</dbReference>
<evidence type="ECO:0000256" key="13">
    <source>
        <dbReference type="ARBA" id="ARBA00063343"/>
    </source>
</evidence>
<evidence type="ECO:0000256" key="14">
    <source>
        <dbReference type="PIRSR" id="PIRSR601519-1"/>
    </source>
</evidence>
<comment type="caution">
    <text evidence="18">The sequence shown here is derived from an EMBL/GenBank/DDBJ whole genome shotgun (WGS) entry which is preliminary data.</text>
</comment>
<keyword evidence="19" id="KW-1185">Reference proteome</keyword>
<gene>
    <name evidence="18" type="ORF">Zmor_000561</name>
</gene>
<comment type="subcellular location">
    <subcellularLocation>
        <location evidence="1">Golgi apparatus</location>
    </subcellularLocation>
    <subcellularLocation>
        <location evidence="2">Secreted</location>
    </subcellularLocation>
</comment>
<comment type="subunit">
    <text evidence="13">Oligomer of 12 light (L) chains and 12 heavy (H) chains; L and H chains are disulfide-linked. The functional molecule forms a roughly spherical shell with a diameter of 12 nm and contains a central cavity into which the insoluble ferric iron core is deposited.</text>
</comment>
<dbReference type="PANTHER" id="PTHR11431">
    <property type="entry name" value="FERRITIN"/>
    <property type="match status" value="1"/>
</dbReference>
<keyword evidence="10" id="KW-0333">Golgi apparatus</keyword>
<dbReference type="CDD" id="cd01056">
    <property type="entry name" value="Euk_Ferritin"/>
    <property type="match status" value="1"/>
</dbReference>
<evidence type="ECO:0000256" key="6">
    <source>
        <dbReference type="ARBA" id="ARBA00022723"/>
    </source>
</evidence>
<organism evidence="18 19">
    <name type="scientific">Zophobas morio</name>
    <dbReference type="NCBI Taxonomy" id="2755281"/>
    <lineage>
        <taxon>Eukaryota</taxon>
        <taxon>Metazoa</taxon>
        <taxon>Ecdysozoa</taxon>
        <taxon>Arthropoda</taxon>
        <taxon>Hexapoda</taxon>
        <taxon>Insecta</taxon>
        <taxon>Pterygota</taxon>
        <taxon>Neoptera</taxon>
        <taxon>Endopterygota</taxon>
        <taxon>Coleoptera</taxon>
        <taxon>Polyphaga</taxon>
        <taxon>Cucujiformia</taxon>
        <taxon>Tenebrionidae</taxon>
        <taxon>Zophobas</taxon>
    </lineage>
</organism>
<evidence type="ECO:0000313" key="19">
    <source>
        <dbReference type="Proteomes" id="UP001168821"/>
    </source>
</evidence>
<evidence type="ECO:0000256" key="15">
    <source>
        <dbReference type="RuleBase" id="RU361145"/>
    </source>
</evidence>
<evidence type="ECO:0000259" key="17">
    <source>
        <dbReference type="PROSITE" id="PS50905"/>
    </source>
</evidence>
<feature type="binding site" evidence="14">
    <location>
        <position position="89"/>
    </location>
    <ligand>
        <name>Fe cation</name>
        <dbReference type="ChEBI" id="CHEBI:24875"/>
        <label>1</label>
    </ligand>
</feature>
<evidence type="ECO:0000256" key="3">
    <source>
        <dbReference type="ARBA" id="ARBA00007513"/>
    </source>
</evidence>
<dbReference type="GO" id="GO:0006879">
    <property type="term" value="P:intracellular iron ion homeostasis"/>
    <property type="evidence" value="ECO:0007669"/>
    <property type="project" value="UniProtKB-KW"/>
</dbReference>
<dbReference type="EC" id="1.16.3.1" evidence="15"/>
<feature type="binding site" evidence="14">
    <location>
        <position position="92"/>
    </location>
    <ligand>
        <name>Fe cation</name>
        <dbReference type="ChEBI" id="CHEBI:24875"/>
        <label>1</label>
    </ligand>
</feature>
<dbReference type="InterPro" id="IPR001519">
    <property type="entry name" value="Ferritin"/>
</dbReference>
<comment type="similarity">
    <text evidence="3 15">Belongs to the ferritin family.</text>
</comment>
<feature type="signal peptide" evidence="16">
    <location>
        <begin position="1"/>
        <end position="19"/>
    </location>
</feature>
<evidence type="ECO:0000256" key="10">
    <source>
        <dbReference type="ARBA" id="ARBA00023034"/>
    </source>
</evidence>
<evidence type="ECO:0000256" key="7">
    <source>
        <dbReference type="ARBA" id="ARBA00022729"/>
    </source>
</evidence>
<dbReference type="PANTHER" id="PTHR11431:SF43">
    <property type="entry name" value="FERRITIN"/>
    <property type="match status" value="1"/>
</dbReference>
<dbReference type="SUPFAM" id="SSF47240">
    <property type="entry name" value="Ferritin-like"/>
    <property type="match status" value="1"/>
</dbReference>
<dbReference type="GO" id="GO:0008199">
    <property type="term" value="F:ferric iron binding"/>
    <property type="evidence" value="ECO:0007669"/>
    <property type="project" value="InterPro"/>
</dbReference>
<dbReference type="InterPro" id="IPR009078">
    <property type="entry name" value="Ferritin-like_SF"/>
</dbReference>
<keyword evidence="4 15" id="KW-0409">Iron storage</keyword>
<feature type="chain" id="PRO_5041251061" description="Ferritin" evidence="16">
    <location>
        <begin position="20"/>
        <end position="225"/>
    </location>
</feature>
<dbReference type="GO" id="GO:0008198">
    <property type="term" value="F:ferrous iron binding"/>
    <property type="evidence" value="ECO:0007669"/>
    <property type="project" value="TreeGrafter"/>
</dbReference>
<dbReference type="InterPro" id="IPR012347">
    <property type="entry name" value="Ferritin-like"/>
</dbReference>
<dbReference type="AlphaFoldDB" id="A0AA38MQV0"/>
<sequence>MKAIVASTLLLCTFVLATGDLQCSHTEPLYLTNPRWDDMVDPCVNVMRKQIKTELNAAMQYLAMGAHFSKDVVNRPGFAKMFFESASEERQHAIKLISYLLMRGELVSDVSSLIDTRALFEKINWTKWESGLSALKNALTLEALVTKDIKNVIEVCEGHTNKKRQNQEEVNDYHLVDYLTGEFLEEQYKGQRDLAGKVSTLSKFMTDHGDLGEFLFDKKLLKGDL</sequence>
<evidence type="ECO:0000313" key="18">
    <source>
        <dbReference type="EMBL" id="KAJ3665046.1"/>
    </source>
</evidence>
<dbReference type="Proteomes" id="UP001168821">
    <property type="component" value="Unassembled WGS sequence"/>
</dbReference>
<keyword evidence="7 16" id="KW-0732">Signal</keyword>
<dbReference type="PROSITE" id="PS50905">
    <property type="entry name" value="FERRITIN_LIKE"/>
    <property type="match status" value="1"/>
</dbReference>
<keyword evidence="6 14" id="KW-0479">Metal-binding</keyword>
<reference evidence="18" key="1">
    <citation type="journal article" date="2023" name="G3 (Bethesda)">
        <title>Whole genome assemblies of Zophobas morio and Tenebrio molitor.</title>
        <authorList>
            <person name="Kaur S."/>
            <person name="Stinson S.A."/>
            <person name="diCenzo G.C."/>
        </authorList>
    </citation>
    <scope>NUCLEOTIDE SEQUENCE</scope>
    <source>
        <strain evidence="18">QUZm001</strain>
    </source>
</reference>
<comment type="function">
    <text evidence="15">Stores iron in a soluble, non-toxic, readily available form. Important for iron homeostasis. Iron is taken up in the ferrous form and deposited as ferric hydroxides after oxidation.</text>
</comment>
<evidence type="ECO:0000256" key="4">
    <source>
        <dbReference type="ARBA" id="ARBA00022434"/>
    </source>
</evidence>
<proteinExistence type="inferred from homology"/>
<evidence type="ECO:0000256" key="5">
    <source>
        <dbReference type="ARBA" id="ARBA00022525"/>
    </source>
</evidence>
<dbReference type="EMBL" id="JALNTZ010000001">
    <property type="protein sequence ID" value="KAJ3665046.1"/>
    <property type="molecule type" value="Genomic_DNA"/>
</dbReference>
<dbReference type="InterPro" id="IPR009040">
    <property type="entry name" value="Ferritin-like_diiron"/>
</dbReference>
<keyword evidence="5" id="KW-0964">Secreted</keyword>
<dbReference type="GO" id="GO:0004322">
    <property type="term" value="F:ferroxidase activity"/>
    <property type="evidence" value="ECO:0007669"/>
    <property type="project" value="UniProtKB-EC"/>
</dbReference>